<evidence type="ECO:0000313" key="4">
    <source>
        <dbReference type="EMBL" id="KAK9940211.1"/>
    </source>
</evidence>
<dbReference type="Proteomes" id="UP001457282">
    <property type="component" value="Unassembled WGS sequence"/>
</dbReference>
<keyword evidence="5" id="KW-1185">Reference proteome</keyword>
<organism evidence="4 5">
    <name type="scientific">Rubus argutus</name>
    <name type="common">Southern blackberry</name>
    <dbReference type="NCBI Taxonomy" id="59490"/>
    <lineage>
        <taxon>Eukaryota</taxon>
        <taxon>Viridiplantae</taxon>
        <taxon>Streptophyta</taxon>
        <taxon>Embryophyta</taxon>
        <taxon>Tracheophyta</taxon>
        <taxon>Spermatophyta</taxon>
        <taxon>Magnoliopsida</taxon>
        <taxon>eudicotyledons</taxon>
        <taxon>Gunneridae</taxon>
        <taxon>Pentapetalae</taxon>
        <taxon>rosids</taxon>
        <taxon>fabids</taxon>
        <taxon>Rosales</taxon>
        <taxon>Rosaceae</taxon>
        <taxon>Rosoideae</taxon>
        <taxon>Rosoideae incertae sedis</taxon>
        <taxon>Rubus</taxon>
    </lineage>
</organism>
<reference evidence="4 5" key="1">
    <citation type="journal article" date="2023" name="G3 (Bethesda)">
        <title>A chromosome-length genome assembly and annotation of blackberry (Rubus argutus, cv. 'Hillquist').</title>
        <authorList>
            <person name="Bruna T."/>
            <person name="Aryal R."/>
            <person name="Dudchenko O."/>
            <person name="Sargent D.J."/>
            <person name="Mead D."/>
            <person name="Buti M."/>
            <person name="Cavallini A."/>
            <person name="Hytonen T."/>
            <person name="Andres J."/>
            <person name="Pham M."/>
            <person name="Weisz D."/>
            <person name="Mascagni F."/>
            <person name="Usai G."/>
            <person name="Natali L."/>
            <person name="Bassil N."/>
            <person name="Fernandez G.E."/>
            <person name="Lomsadze A."/>
            <person name="Armour M."/>
            <person name="Olukolu B."/>
            <person name="Poorten T."/>
            <person name="Britton C."/>
            <person name="Davik J."/>
            <person name="Ashrafi H."/>
            <person name="Aiden E.L."/>
            <person name="Borodovsky M."/>
            <person name="Worthington M."/>
        </authorList>
    </citation>
    <scope>NUCLEOTIDE SEQUENCE [LARGE SCALE GENOMIC DNA]</scope>
    <source>
        <strain evidence="4">PI 553951</strain>
    </source>
</reference>
<feature type="chain" id="PRO_5043632154" description="Pectate lyase N-terminal domain-containing protein" evidence="2">
    <location>
        <begin position="27"/>
        <end position="77"/>
    </location>
</feature>
<accession>A0AAW1XVC5</accession>
<evidence type="ECO:0000256" key="2">
    <source>
        <dbReference type="SAM" id="SignalP"/>
    </source>
</evidence>
<name>A0AAW1XVC5_RUBAR</name>
<gene>
    <name evidence="4" type="ORF">M0R45_016882</name>
</gene>
<dbReference type="AlphaFoldDB" id="A0AAW1XVC5"/>
<evidence type="ECO:0000259" key="3">
    <source>
        <dbReference type="Pfam" id="PF04431"/>
    </source>
</evidence>
<dbReference type="EMBL" id="JBEDUW010000003">
    <property type="protein sequence ID" value="KAK9940211.1"/>
    <property type="molecule type" value="Genomic_DNA"/>
</dbReference>
<comment type="similarity">
    <text evidence="1">Belongs to the polysaccharide lyase 1 family.</text>
</comment>
<protein>
    <recommendedName>
        <fullName evidence="3">Pectate lyase N-terminal domain-containing protein</fullName>
    </recommendedName>
</protein>
<dbReference type="Pfam" id="PF04431">
    <property type="entry name" value="Pec_lyase_N"/>
    <property type="match status" value="1"/>
</dbReference>
<feature type="signal peptide" evidence="2">
    <location>
        <begin position="1"/>
        <end position="26"/>
    </location>
</feature>
<proteinExistence type="inferred from homology"/>
<comment type="caution">
    <text evidence="4">The sequence shown here is derived from an EMBL/GenBank/DDBJ whole genome shotgun (WGS) entry which is preliminary data.</text>
</comment>
<keyword evidence="2" id="KW-0732">Signal</keyword>
<dbReference type="GO" id="GO:0030570">
    <property type="term" value="F:pectate lyase activity"/>
    <property type="evidence" value="ECO:0007669"/>
    <property type="project" value="InterPro"/>
</dbReference>
<feature type="domain" description="Pectate lyase N-terminal" evidence="3">
    <location>
        <begin position="33"/>
        <end position="72"/>
    </location>
</feature>
<dbReference type="InterPro" id="IPR007524">
    <property type="entry name" value="Pec_lyase_N"/>
</dbReference>
<evidence type="ECO:0000313" key="5">
    <source>
        <dbReference type="Proteomes" id="UP001457282"/>
    </source>
</evidence>
<sequence>MATNRLTSLIFLVLFLLSFIAVIVTAENGPVEDVYWKGRETEAKKVAQQSVDPHPEQVTEELNADVGKLVLEQQKQN</sequence>
<evidence type="ECO:0000256" key="1">
    <source>
        <dbReference type="ARBA" id="ARBA00010980"/>
    </source>
</evidence>